<keyword evidence="3" id="KW-1185">Reference proteome</keyword>
<feature type="transmembrane region" description="Helical" evidence="1">
    <location>
        <begin position="33"/>
        <end position="53"/>
    </location>
</feature>
<feature type="transmembrane region" description="Helical" evidence="1">
    <location>
        <begin position="6"/>
        <end position="21"/>
    </location>
</feature>
<feature type="transmembrane region" description="Helical" evidence="1">
    <location>
        <begin position="114"/>
        <end position="137"/>
    </location>
</feature>
<gene>
    <name evidence="2" type="ORF">DZC52_10085</name>
</gene>
<feature type="transmembrane region" description="Helical" evidence="1">
    <location>
        <begin position="179"/>
        <end position="199"/>
    </location>
</feature>
<dbReference type="RefSeq" id="WP_116651026.1">
    <property type="nucleotide sequence ID" value="NZ_QUZK01000040.1"/>
</dbReference>
<protein>
    <submittedName>
        <fullName evidence="2">DUF3325 family protein</fullName>
    </submittedName>
</protein>
<feature type="transmembrane region" description="Helical" evidence="1">
    <location>
        <begin position="59"/>
        <end position="83"/>
    </location>
</feature>
<accession>A0A3E1K7I9</accession>
<name>A0A3E1K7I9_9GAMM</name>
<dbReference type="Proteomes" id="UP000260351">
    <property type="component" value="Unassembled WGS sequence"/>
</dbReference>
<organism evidence="2 3">
    <name type="scientific">Wenzhouxiangella sediminis</name>
    <dbReference type="NCBI Taxonomy" id="1792836"/>
    <lineage>
        <taxon>Bacteria</taxon>
        <taxon>Pseudomonadati</taxon>
        <taxon>Pseudomonadota</taxon>
        <taxon>Gammaproteobacteria</taxon>
        <taxon>Chromatiales</taxon>
        <taxon>Wenzhouxiangellaceae</taxon>
        <taxon>Wenzhouxiangella</taxon>
    </lineage>
</organism>
<keyword evidence="1" id="KW-1133">Transmembrane helix</keyword>
<evidence type="ECO:0000313" key="3">
    <source>
        <dbReference type="Proteomes" id="UP000260351"/>
    </source>
</evidence>
<reference evidence="2 3" key="1">
    <citation type="submission" date="2018-08" db="EMBL/GenBank/DDBJ databases">
        <title>Wenzhouxiangella salilacus sp. nov., a novel bacterium isolated from a saline lake in Xinjiang Province, China.</title>
        <authorList>
            <person name="Han S."/>
        </authorList>
    </citation>
    <scope>NUCLEOTIDE SEQUENCE [LARGE SCALE GENOMIC DNA]</scope>
    <source>
        <strain evidence="2 3">XDB06</strain>
    </source>
</reference>
<evidence type="ECO:0000256" key="1">
    <source>
        <dbReference type="SAM" id="Phobius"/>
    </source>
</evidence>
<sequence>MTLAFAILITLAGTLALRLAWRRGRQQQVRQQLVLRWAGWLLLAAALVPWVATGGGDRGVALGIGVVMLAGLALALVEGWRAWRAPARRRRERQTRSELPRAPSRGLALLLRRAWIFCLSGLLALAAALAVGLALWVCLARAGMNDANVLAVAMLAVPVAWAVLATLATMEAGLGKRTLLVTAPGLVGAAATLALAGGLS</sequence>
<dbReference type="Pfam" id="PF11804">
    <property type="entry name" value="DUF3325"/>
    <property type="match status" value="1"/>
</dbReference>
<dbReference type="InterPro" id="IPR021762">
    <property type="entry name" value="DUF3325"/>
</dbReference>
<dbReference type="EMBL" id="QUZK01000040">
    <property type="protein sequence ID" value="RFF29996.1"/>
    <property type="molecule type" value="Genomic_DNA"/>
</dbReference>
<keyword evidence="1" id="KW-0472">Membrane</keyword>
<feature type="transmembrane region" description="Helical" evidence="1">
    <location>
        <begin position="149"/>
        <end position="167"/>
    </location>
</feature>
<dbReference type="AlphaFoldDB" id="A0A3E1K7I9"/>
<comment type="caution">
    <text evidence="2">The sequence shown here is derived from an EMBL/GenBank/DDBJ whole genome shotgun (WGS) entry which is preliminary data.</text>
</comment>
<evidence type="ECO:0000313" key="2">
    <source>
        <dbReference type="EMBL" id="RFF29996.1"/>
    </source>
</evidence>
<proteinExistence type="predicted"/>
<keyword evidence="1" id="KW-0812">Transmembrane</keyword>